<sequence length="332" mass="36706">MAFRATAALRQGLRLRPAFELAQRAACLQLVLARWGLETAALMGLRGEQTANDEERKARAVEAITAALYESGMDDHATPAERAMLEKPYRAWEYGDYVYGDHWEAMGVLQWLVGRQHKVPPYYSSFDRARLFQSTGIMPADPSTLERFVDSFMAPQMRQHVDEQQLQAEVDAAEAWSWRARAQELLRLRDEIAKADEAQPRAAAAAGEESLLERTLREKGIPPALRKMAAEIHVKIPLGVQRAHQRGIVASVEGGDFAIAVEMKEDGAGQPRTAAVPYASLDAGHLDALRKIAESRLLAFSWALGRLDPWDPAKAGELGSINPVSAVWAPES</sequence>
<evidence type="ECO:0000313" key="2">
    <source>
        <dbReference type="Proteomes" id="UP001140217"/>
    </source>
</evidence>
<comment type="caution">
    <text evidence="1">The sequence shown here is derived from an EMBL/GenBank/DDBJ whole genome shotgun (WGS) entry which is preliminary data.</text>
</comment>
<keyword evidence="2" id="KW-1185">Reference proteome</keyword>
<accession>A0A9W8HE35</accession>
<name>A0A9W8HE35_9FUNG</name>
<protein>
    <submittedName>
        <fullName evidence="1">Uncharacterized protein</fullName>
    </submittedName>
</protein>
<dbReference type="OrthoDB" id="2103572at2759"/>
<organism evidence="1 2">
    <name type="scientific">Coemansia javaensis</name>
    <dbReference type="NCBI Taxonomy" id="2761396"/>
    <lineage>
        <taxon>Eukaryota</taxon>
        <taxon>Fungi</taxon>
        <taxon>Fungi incertae sedis</taxon>
        <taxon>Zoopagomycota</taxon>
        <taxon>Kickxellomycotina</taxon>
        <taxon>Kickxellomycetes</taxon>
        <taxon>Kickxellales</taxon>
        <taxon>Kickxellaceae</taxon>
        <taxon>Coemansia</taxon>
    </lineage>
</organism>
<reference evidence="1" key="1">
    <citation type="submission" date="2022-07" db="EMBL/GenBank/DDBJ databases">
        <title>Phylogenomic reconstructions and comparative analyses of Kickxellomycotina fungi.</title>
        <authorList>
            <person name="Reynolds N.K."/>
            <person name="Stajich J.E."/>
            <person name="Barry K."/>
            <person name="Grigoriev I.V."/>
            <person name="Crous P."/>
            <person name="Smith M.E."/>
        </authorList>
    </citation>
    <scope>NUCLEOTIDE SEQUENCE</scope>
    <source>
        <strain evidence="1">NBRC 105414</strain>
    </source>
</reference>
<evidence type="ECO:0000313" key="1">
    <source>
        <dbReference type="EMBL" id="KAJ2782881.1"/>
    </source>
</evidence>
<gene>
    <name evidence="1" type="ORF">H4R18_002030</name>
</gene>
<proteinExistence type="predicted"/>
<dbReference type="AlphaFoldDB" id="A0A9W8HE35"/>
<dbReference type="Proteomes" id="UP001140217">
    <property type="component" value="Unassembled WGS sequence"/>
</dbReference>
<dbReference type="EMBL" id="JANBUL010000060">
    <property type="protein sequence ID" value="KAJ2782881.1"/>
    <property type="molecule type" value="Genomic_DNA"/>
</dbReference>